<dbReference type="PANTHER" id="PTHR11315">
    <property type="entry name" value="PROTEASE FAMILY C26 GAMMA-GLUTAMYL HYDROLASE"/>
    <property type="match status" value="1"/>
</dbReference>
<dbReference type="EMBL" id="KK198758">
    <property type="protein sequence ID" value="KCW67540.1"/>
    <property type="molecule type" value="Genomic_DNA"/>
</dbReference>
<protein>
    <recommendedName>
        <fullName evidence="3">Folate gamma-glutamyl hydrolase</fullName>
    </recommendedName>
</protein>
<dbReference type="InterPro" id="IPR029062">
    <property type="entry name" value="Class_I_gatase-like"/>
</dbReference>
<dbReference type="STRING" id="71139.A0A059BP97"/>
<reference evidence="2" key="1">
    <citation type="submission" date="2013-07" db="EMBL/GenBank/DDBJ databases">
        <title>The genome of Eucalyptus grandis.</title>
        <authorList>
            <person name="Schmutz J."/>
            <person name="Hayes R."/>
            <person name="Myburg A."/>
            <person name="Tuskan G."/>
            <person name="Grattapaglia D."/>
            <person name="Rokhsar D.S."/>
        </authorList>
    </citation>
    <scope>NUCLEOTIDE SEQUENCE</scope>
    <source>
        <tissue evidence="2">Leaf extractions</tissue>
    </source>
</reference>
<dbReference type="AlphaFoldDB" id="A0A059BP97"/>
<name>A0A059BP97_EUCGR</name>
<sequence length="179" mass="20451">MLKLNKVNGVLFTGGWAKTGLCYETVKAICRKVLVKNDAADHFPSYAICLGFELLTMIISKDKSILEEFNAADQADQASTLQFMRNTNVEGTVFQSKQDICMLLIGFLYSMRISIWIYNLVYDADYVAVESKYCWREKCGLHQIITDDCPERPMQNADLMNFFKVLTTRTNELDAELVE</sequence>
<dbReference type="GO" id="GO:0005773">
    <property type="term" value="C:vacuole"/>
    <property type="evidence" value="ECO:0000318"/>
    <property type="project" value="GO_Central"/>
</dbReference>
<evidence type="ECO:0000313" key="2">
    <source>
        <dbReference type="EMBL" id="KCW67540.1"/>
    </source>
</evidence>
<dbReference type="Gramene" id="KCW67540">
    <property type="protein sequence ID" value="KCW67540"/>
    <property type="gene ID" value="EUGRSUZ_F01289"/>
</dbReference>
<dbReference type="Gene3D" id="3.40.50.880">
    <property type="match status" value="1"/>
</dbReference>
<dbReference type="GO" id="GO:0046900">
    <property type="term" value="P:tetrahydrofolylpolyglutamate metabolic process"/>
    <property type="evidence" value="ECO:0000318"/>
    <property type="project" value="GO_Central"/>
</dbReference>
<dbReference type="PANTHER" id="PTHR11315:SF0">
    <property type="entry name" value="FOLATE GAMMA-GLUTAMYL HYDROLASE"/>
    <property type="match status" value="1"/>
</dbReference>
<accession>A0A059BP97</accession>
<evidence type="ECO:0008006" key="3">
    <source>
        <dbReference type="Google" id="ProtNLM"/>
    </source>
</evidence>
<gene>
    <name evidence="2" type="ORF">EUGRSUZ_F01289</name>
</gene>
<proteinExistence type="predicted"/>
<dbReference type="InterPro" id="IPR015527">
    <property type="entry name" value="Pept_C26_g-glut_hydrolase"/>
</dbReference>
<feature type="active site" description="Nucleophile" evidence="1">
    <location>
        <position position="49"/>
    </location>
</feature>
<evidence type="ECO:0000256" key="1">
    <source>
        <dbReference type="PIRSR" id="PIRSR615527-1"/>
    </source>
</evidence>
<dbReference type="InParanoid" id="A0A059BP97"/>
<organism evidence="2">
    <name type="scientific">Eucalyptus grandis</name>
    <name type="common">Flooded gum</name>
    <dbReference type="NCBI Taxonomy" id="71139"/>
    <lineage>
        <taxon>Eukaryota</taxon>
        <taxon>Viridiplantae</taxon>
        <taxon>Streptophyta</taxon>
        <taxon>Embryophyta</taxon>
        <taxon>Tracheophyta</taxon>
        <taxon>Spermatophyta</taxon>
        <taxon>Magnoliopsida</taxon>
        <taxon>eudicotyledons</taxon>
        <taxon>Gunneridae</taxon>
        <taxon>Pentapetalae</taxon>
        <taxon>rosids</taxon>
        <taxon>malvids</taxon>
        <taxon>Myrtales</taxon>
        <taxon>Myrtaceae</taxon>
        <taxon>Myrtoideae</taxon>
        <taxon>Eucalypteae</taxon>
        <taxon>Eucalyptus</taxon>
    </lineage>
</organism>
<dbReference type="GO" id="GO:0034722">
    <property type="term" value="F:gamma-glutamyl-peptidase activity"/>
    <property type="evidence" value="ECO:0000318"/>
    <property type="project" value="GO_Central"/>
</dbReference>